<dbReference type="PANTHER" id="PTHR47561:SF1">
    <property type="entry name" value="POLYSACCHARIDE DEACETYLASE FAMILY PROTEIN (AFU_ORTHOLOGUE AFUA_6G05030)"/>
    <property type="match status" value="1"/>
</dbReference>
<dbReference type="InterPro" id="IPR037950">
    <property type="entry name" value="PgdA-like"/>
</dbReference>
<dbReference type="RefSeq" id="WP_191274033.1">
    <property type="nucleotide sequence ID" value="NZ_BNDS01000012.1"/>
</dbReference>
<dbReference type="InterPro" id="IPR011330">
    <property type="entry name" value="Glyco_hydro/deAcase_b/a-brl"/>
</dbReference>
<organism evidence="2 3">
    <name type="scientific">Neobacillus kokaensis</name>
    <dbReference type="NCBI Taxonomy" id="2759023"/>
    <lineage>
        <taxon>Bacteria</taxon>
        <taxon>Bacillati</taxon>
        <taxon>Bacillota</taxon>
        <taxon>Bacilli</taxon>
        <taxon>Bacillales</taxon>
        <taxon>Bacillaceae</taxon>
        <taxon>Neobacillus</taxon>
    </lineage>
</organism>
<evidence type="ECO:0000313" key="3">
    <source>
        <dbReference type="Proteomes" id="UP000637074"/>
    </source>
</evidence>
<name>A0ABQ3N375_9BACI</name>
<dbReference type="SUPFAM" id="SSF88713">
    <property type="entry name" value="Glycoside hydrolase/deacetylase"/>
    <property type="match status" value="1"/>
</dbReference>
<dbReference type="Pfam" id="PF01522">
    <property type="entry name" value="Polysacc_deac_1"/>
    <property type="match status" value="1"/>
</dbReference>
<reference evidence="2 3" key="1">
    <citation type="journal article" date="2022" name="Int. J. Syst. Evol. Microbiol.">
        <title>Neobacillus kokaensis sp. nov., isolated from soil.</title>
        <authorList>
            <person name="Yuki K."/>
            <person name="Matsubara H."/>
            <person name="Yamaguchi S."/>
        </authorList>
    </citation>
    <scope>NUCLEOTIDE SEQUENCE [LARGE SCALE GENOMIC DNA]</scope>
    <source>
        <strain evidence="2 3">LOB 377</strain>
    </source>
</reference>
<evidence type="ECO:0000259" key="1">
    <source>
        <dbReference type="PROSITE" id="PS51677"/>
    </source>
</evidence>
<accession>A0ABQ3N375</accession>
<dbReference type="Proteomes" id="UP000637074">
    <property type="component" value="Unassembled WGS sequence"/>
</dbReference>
<dbReference type="InterPro" id="IPR002509">
    <property type="entry name" value="NODB_dom"/>
</dbReference>
<feature type="domain" description="NodB homology" evidence="1">
    <location>
        <begin position="29"/>
        <end position="247"/>
    </location>
</feature>
<protein>
    <submittedName>
        <fullName evidence="2">Polysaccharide deacetylase</fullName>
    </submittedName>
</protein>
<sequence>MEKKVFVSLTFDVDGETLWTSRDPNNWQRPVALSHGTYGPRVGLPRILRLLQKYSIEATFFVPGWIIEQYESNIKEIVEAGHEIGHHGYLHEYPDTLTEEKEREILQVGIDRITELTGRKPMGYRSPAWEFSPRTMDYLKEFDFKYSSNMMDDDQPYIHSNGIVELPVHWLMDDAPFFLFHPKVPGRVIQPTEAVFNTWKDEFSALYEEGKSVVLTFHPQMIGRAHRVQYLEEFIKFILDHPGVEFTTCEKLAKYTKEAMK</sequence>
<dbReference type="Gene3D" id="3.20.20.370">
    <property type="entry name" value="Glycoside hydrolase/deacetylase"/>
    <property type="match status" value="1"/>
</dbReference>
<dbReference type="EMBL" id="BNDS01000012">
    <property type="protein sequence ID" value="GHH99374.1"/>
    <property type="molecule type" value="Genomic_DNA"/>
</dbReference>
<dbReference type="CDD" id="cd10938">
    <property type="entry name" value="CE4_HpPgdA_like"/>
    <property type="match status" value="1"/>
</dbReference>
<comment type="caution">
    <text evidence="2">The sequence shown here is derived from an EMBL/GenBank/DDBJ whole genome shotgun (WGS) entry which is preliminary data.</text>
</comment>
<evidence type="ECO:0000313" key="2">
    <source>
        <dbReference type="EMBL" id="GHH99374.1"/>
    </source>
</evidence>
<dbReference type="PROSITE" id="PS51677">
    <property type="entry name" value="NODB"/>
    <property type="match status" value="1"/>
</dbReference>
<proteinExistence type="predicted"/>
<gene>
    <name evidence="2" type="ORF">AM1BK_29170</name>
</gene>
<keyword evidence="3" id="KW-1185">Reference proteome</keyword>
<dbReference type="PANTHER" id="PTHR47561">
    <property type="entry name" value="POLYSACCHARIDE DEACETYLASE FAMILY PROTEIN (AFU_ORTHOLOGUE AFUA_6G05030)"/>
    <property type="match status" value="1"/>
</dbReference>